<dbReference type="PANTHER" id="PTHR43691">
    <property type="entry name" value="URIDINE PHOSPHORYLASE"/>
    <property type="match status" value="1"/>
</dbReference>
<evidence type="ECO:0000256" key="3">
    <source>
        <dbReference type="ARBA" id="ARBA00048447"/>
    </source>
</evidence>
<evidence type="ECO:0000256" key="1">
    <source>
        <dbReference type="ARBA" id="ARBA00011888"/>
    </source>
</evidence>
<comment type="caution">
    <text evidence="5">The sequence shown here is derived from an EMBL/GenBank/DDBJ whole genome shotgun (WGS) entry which is preliminary data.</text>
</comment>
<dbReference type="PANTHER" id="PTHR43691:SF11">
    <property type="entry name" value="FI09636P-RELATED"/>
    <property type="match status" value="1"/>
</dbReference>
<dbReference type="Gene3D" id="3.40.50.1580">
    <property type="entry name" value="Nucleoside phosphorylase domain"/>
    <property type="match status" value="1"/>
</dbReference>
<dbReference type="EMBL" id="DMZY01000003">
    <property type="protein sequence ID" value="HAV91578.1"/>
    <property type="molecule type" value="Genomic_DNA"/>
</dbReference>
<dbReference type="GO" id="GO:0006152">
    <property type="term" value="P:purine nucleoside catabolic process"/>
    <property type="evidence" value="ECO:0007669"/>
    <property type="project" value="TreeGrafter"/>
</dbReference>
<protein>
    <recommendedName>
        <fullName evidence="2">Uridine phosphorylase</fullName>
        <ecNumber evidence="1">2.4.2.3</ecNumber>
    </recommendedName>
</protein>
<accession>A0A350H7R2</accession>
<dbReference type="GO" id="GO:0004850">
    <property type="term" value="F:uridine phosphorylase activity"/>
    <property type="evidence" value="ECO:0007669"/>
    <property type="project" value="UniProtKB-EC"/>
</dbReference>
<dbReference type="InterPro" id="IPR035994">
    <property type="entry name" value="Nucleoside_phosphorylase_sf"/>
</dbReference>
<dbReference type="SUPFAM" id="SSF53167">
    <property type="entry name" value="Purine and uridine phosphorylases"/>
    <property type="match status" value="1"/>
</dbReference>
<evidence type="ECO:0000256" key="2">
    <source>
        <dbReference type="ARBA" id="ARBA00021980"/>
    </source>
</evidence>
<evidence type="ECO:0000259" key="4">
    <source>
        <dbReference type="Pfam" id="PF01048"/>
    </source>
</evidence>
<sequence length="254" mass="28630">MKKKYPILEFDSKSRSMIDPSVFIKNRVKHERCVITFFRNALSDVVKRYNGTVIDSRCSEAGPLPVYQIIYKRKKISLFFPGIGAPMAGGFFDELVALGFTKFIACGGAGVLDKKLCAGHIVVPVSAVRDEGTSYHYMPPSREVDAGKKGVEAIEKVLKRHKAEYVLGKTWTTDGIYRETINKIKKRRKEGCLTVEMEAAAFFAIAKFRGVEFAQMLYCGDDLSGEEWDSRGWQNNTTVREKLLYLSIEACLEI</sequence>
<organism evidence="5 6">
    <name type="scientific">candidate division WOR-3 bacterium</name>
    <dbReference type="NCBI Taxonomy" id="2052148"/>
    <lineage>
        <taxon>Bacteria</taxon>
        <taxon>Bacteria division WOR-3</taxon>
    </lineage>
</organism>
<comment type="catalytic activity">
    <reaction evidence="3">
        <text>uridine + phosphate = alpha-D-ribose 1-phosphate + uracil</text>
        <dbReference type="Rhea" id="RHEA:24388"/>
        <dbReference type="ChEBI" id="CHEBI:16704"/>
        <dbReference type="ChEBI" id="CHEBI:17568"/>
        <dbReference type="ChEBI" id="CHEBI:43474"/>
        <dbReference type="ChEBI" id="CHEBI:57720"/>
        <dbReference type="EC" id="2.4.2.3"/>
    </reaction>
</comment>
<dbReference type="CDD" id="cd09007">
    <property type="entry name" value="NP-I_spr0068"/>
    <property type="match status" value="1"/>
</dbReference>
<dbReference type="AlphaFoldDB" id="A0A350H7R2"/>
<name>A0A350H7R2_UNCW3</name>
<evidence type="ECO:0000313" key="6">
    <source>
        <dbReference type="Proteomes" id="UP000264062"/>
    </source>
</evidence>
<evidence type="ECO:0000313" key="5">
    <source>
        <dbReference type="EMBL" id="HAV91578.1"/>
    </source>
</evidence>
<feature type="domain" description="Nucleoside phosphorylase" evidence="4">
    <location>
        <begin position="61"/>
        <end position="243"/>
    </location>
</feature>
<gene>
    <name evidence="5" type="ORF">DCW38_00090</name>
</gene>
<dbReference type="GO" id="GO:0005829">
    <property type="term" value="C:cytosol"/>
    <property type="evidence" value="ECO:0007669"/>
    <property type="project" value="TreeGrafter"/>
</dbReference>
<dbReference type="GO" id="GO:0004731">
    <property type="term" value="F:purine-nucleoside phosphorylase activity"/>
    <property type="evidence" value="ECO:0007669"/>
    <property type="project" value="TreeGrafter"/>
</dbReference>
<dbReference type="Pfam" id="PF01048">
    <property type="entry name" value="PNP_UDP_1"/>
    <property type="match status" value="1"/>
</dbReference>
<dbReference type="Proteomes" id="UP000264062">
    <property type="component" value="Unassembled WGS sequence"/>
</dbReference>
<reference evidence="5 6" key="1">
    <citation type="journal article" date="2018" name="Nat. Biotechnol.">
        <title>A standardized bacterial taxonomy based on genome phylogeny substantially revises the tree of life.</title>
        <authorList>
            <person name="Parks D.H."/>
            <person name="Chuvochina M."/>
            <person name="Waite D.W."/>
            <person name="Rinke C."/>
            <person name="Skarshewski A."/>
            <person name="Chaumeil P.A."/>
            <person name="Hugenholtz P."/>
        </authorList>
    </citation>
    <scope>NUCLEOTIDE SEQUENCE [LARGE SCALE GENOMIC DNA]</scope>
    <source>
        <strain evidence="5">UBA9956</strain>
    </source>
</reference>
<dbReference type="EC" id="2.4.2.3" evidence="1"/>
<proteinExistence type="predicted"/>
<dbReference type="InterPro" id="IPR000845">
    <property type="entry name" value="Nucleoside_phosphorylase_d"/>
</dbReference>